<protein>
    <submittedName>
        <fullName evidence="2">Uncharacterized ABC transporter solute-binding protein yclQ</fullName>
    </submittedName>
</protein>
<dbReference type="GeneID" id="78456041"/>
<dbReference type="Gene3D" id="3.40.50.1980">
    <property type="entry name" value="Nitrogenase molybdenum iron protein domain"/>
    <property type="match status" value="2"/>
</dbReference>
<dbReference type="PANTHER" id="PTHR30535">
    <property type="entry name" value="VITAMIN B12-BINDING PROTEIN"/>
    <property type="match status" value="1"/>
</dbReference>
<dbReference type="GO" id="GO:0071281">
    <property type="term" value="P:cellular response to iron ion"/>
    <property type="evidence" value="ECO:0007669"/>
    <property type="project" value="TreeGrafter"/>
</dbReference>
<evidence type="ECO:0000313" key="2">
    <source>
        <dbReference type="EMBL" id="SQJ02586.1"/>
    </source>
</evidence>
<accession>A0AAX2JA02</accession>
<dbReference type="SUPFAM" id="SSF53807">
    <property type="entry name" value="Helical backbone' metal receptor"/>
    <property type="match status" value="1"/>
</dbReference>
<reference evidence="2 3" key="1">
    <citation type="submission" date="2018-06" db="EMBL/GenBank/DDBJ databases">
        <authorList>
            <consortium name="Pathogen Informatics"/>
            <person name="Doyle S."/>
        </authorList>
    </citation>
    <scope>NUCLEOTIDE SEQUENCE [LARGE SCALE GENOMIC DNA]</scope>
    <source>
        <strain evidence="2 3">NCTC12112</strain>
    </source>
</reference>
<dbReference type="RefSeq" id="WP_005977305.1">
    <property type="nucleotide sequence ID" value="NZ_CABKNW010000002.1"/>
</dbReference>
<organism evidence="2 3">
    <name type="scientific">Fusobacterium ulcerans</name>
    <dbReference type="NCBI Taxonomy" id="861"/>
    <lineage>
        <taxon>Bacteria</taxon>
        <taxon>Fusobacteriati</taxon>
        <taxon>Fusobacteriota</taxon>
        <taxon>Fusobacteriia</taxon>
        <taxon>Fusobacteriales</taxon>
        <taxon>Fusobacteriaceae</taxon>
        <taxon>Fusobacterium</taxon>
    </lineage>
</organism>
<feature type="domain" description="Fe/B12 periplasmic-binding" evidence="1">
    <location>
        <begin position="45"/>
        <end position="298"/>
    </location>
</feature>
<dbReference type="InterPro" id="IPR050902">
    <property type="entry name" value="ABC_Transporter_SBP"/>
</dbReference>
<dbReference type="KEGG" id="ful:C4N20_14535"/>
<sequence length="298" mass="32725">MKKIRTVVIGLFTFMLGINAYSMEIKDGRIIDNYGNSIEQKEYNKIVILDPAVVETFYMLGGEEKIAAIGKTAMSEIYPAEKTKDLASVGTITKPSIEKILSYTPDLVIITGMAASTGENLKALKVPFIINTAGNIPEILSNIKVYGDITGKKSEAEKLYLESEKKLNDLKEKTKSNPLNLKGTVLYSVSPMMGFNSKSLPGEILDMLGVENIADNLIGERPIISQEILLQKNPDFLAGAMSIKSPKDIGNSNPTVKETTAGKKGNFFIVDSSKILRGSPRIFEAVEEFYSELLKIEK</sequence>
<gene>
    <name evidence="2" type="primary">yclQ</name>
    <name evidence="2" type="ORF">NCTC12112_01479</name>
</gene>
<dbReference type="InterPro" id="IPR002491">
    <property type="entry name" value="ABC_transptr_periplasmic_BD"/>
</dbReference>
<dbReference type="AlphaFoldDB" id="A0AAX2JA02"/>
<dbReference type="Pfam" id="PF01497">
    <property type="entry name" value="Peripla_BP_2"/>
    <property type="match status" value="1"/>
</dbReference>
<dbReference type="Proteomes" id="UP000249008">
    <property type="component" value="Chromosome 1"/>
</dbReference>
<dbReference type="PANTHER" id="PTHR30535:SF34">
    <property type="entry name" value="MOLYBDATE-BINDING PROTEIN MOLA"/>
    <property type="match status" value="1"/>
</dbReference>
<evidence type="ECO:0000259" key="1">
    <source>
        <dbReference type="PROSITE" id="PS50983"/>
    </source>
</evidence>
<name>A0AAX2JA02_9FUSO</name>
<evidence type="ECO:0000313" key="3">
    <source>
        <dbReference type="Proteomes" id="UP000249008"/>
    </source>
</evidence>
<dbReference type="PROSITE" id="PS50983">
    <property type="entry name" value="FE_B12_PBP"/>
    <property type="match status" value="1"/>
</dbReference>
<dbReference type="EMBL" id="LS483487">
    <property type="protein sequence ID" value="SQJ02586.1"/>
    <property type="molecule type" value="Genomic_DNA"/>
</dbReference>
<proteinExistence type="predicted"/>